<dbReference type="PANTHER" id="PTHR43628:SF1">
    <property type="entry name" value="CHITIN SYNTHASE REGULATORY FACTOR 2-RELATED"/>
    <property type="match status" value="1"/>
</dbReference>
<dbReference type="InterPro" id="IPR006597">
    <property type="entry name" value="Sel1-like"/>
</dbReference>
<accession>A0ABS9M738</accession>
<dbReference type="RefSeq" id="WP_238073579.1">
    <property type="nucleotide sequence ID" value="NZ_JAKNJB010000008.1"/>
</dbReference>
<dbReference type="SUPFAM" id="SSF81901">
    <property type="entry name" value="HCP-like"/>
    <property type="match status" value="2"/>
</dbReference>
<dbReference type="InterPro" id="IPR052945">
    <property type="entry name" value="Mitotic_Regulator"/>
</dbReference>
<reference evidence="2 3" key="1">
    <citation type="submission" date="2022-01" db="EMBL/GenBank/DDBJ databases">
        <title>Collection of gut derived symbiotic bacterial strains cultured from healthy donors.</title>
        <authorList>
            <person name="Lin H."/>
            <person name="Kohout C."/>
            <person name="Waligurski E."/>
            <person name="Pamer E.G."/>
        </authorList>
    </citation>
    <scope>NUCLEOTIDE SEQUENCE [LARGE SCALE GENOMIC DNA]</scope>
    <source>
        <strain evidence="2 3">DFI.3.7</strain>
    </source>
</reference>
<dbReference type="Gene3D" id="1.25.40.10">
    <property type="entry name" value="Tetratricopeptide repeat domain"/>
    <property type="match status" value="2"/>
</dbReference>
<evidence type="ECO:0000313" key="2">
    <source>
        <dbReference type="EMBL" id="MCG4526608.1"/>
    </source>
</evidence>
<evidence type="ECO:0000313" key="3">
    <source>
        <dbReference type="Proteomes" id="UP001200313"/>
    </source>
</evidence>
<evidence type="ECO:0000256" key="1">
    <source>
        <dbReference type="SAM" id="MobiDB-lite"/>
    </source>
</evidence>
<name>A0ABS9M738_9FIRM</name>
<organism evidence="2 3">
    <name type="scientific">Intestinimonas massiliensis</name>
    <name type="common">ex Afouda et al. 2020</name>
    <dbReference type="NCBI Taxonomy" id="1673721"/>
    <lineage>
        <taxon>Bacteria</taxon>
        <taxon>Bacillati</taxon>
        <taxon>Bacillota</taxon>
        <taxon>Clostridia</taxon>
        <taxon>Eubacteriales</taxon>
        <taxon>Intestinimonas</taxon>
    </lineage>
</organism>
<comment type="caution">
    <text evidence="2">The sequence shown here is derived from an EMBL/GenBank/DDBJ whole genome shotgun (WGS) entry which is preliminary data.</text>
</comment>
<dbReference type="NCBIfam" id="NF041499">
    <property type="entry name" value="MobP3"/>
    <property type="match status" value="1"/>
</dbReference>
<keyword evidence="3" id="KW-1185">Reference proteome</keyword>
<sequence>MPRIIFKCPYLKGGSPTVTAHLKNLVGYIATRDGAEKIDPGNTQLAATNKQKELVDQLVQSFPESMELFEYEDYLSAPNRGNASAFITMAIEQNLSQLIRREKYLEYIAKRPRAQRFGAHGLFTGDKDSLVLSQTAKAIAEYPGNVWLPIISLRREDAARLGYDNAENWKSFLSSYAMQMATAMKIPWEQFRWYAAFHNESHHPHIHMVCYSADPAKGFLTKTGIAQIKSGLAKHIFRQELTELYQKQTKSRNALNEDARSVLEQLIEQMRSGTAVNHRMEKLMEHLAERLRHTGGKKQYGYLKAPLKAVVDEIVDELAKDPCVAAAYALWHELREDVLRTYRDDLPPRLPLSQQKEFKRIKNIVIEEAVKIGAHQQVFHPDDQQDGVSAATPGDPSLPELTQPDDDCGDPVESPPEAPPEKSGSAKAHMEWSKEYRLARRCLFGDKNQPQDFEQAFSLFQEGAQKGNALAMCDLGQMLADGLGQEIDIQAAHVWYRKALAAFHAVEEQKKNRYAEYRIGKLYAAGLGCEQDYGEAARWFQLSVDKEYKYAQYSLAGLFRRRQGVEQDDVRALELYTASAQQDFPYAAYELGKMYQDGIGCEKDTEVSEQWYQQAFAGFLELEQQSHDDKLQYRIGWMLLHGVGTGKDEAAARGWFERASKLGNPHAQYQLAKMILDAPSSTPEQTAQALEWLTKAAETGQDCAQYALGKIYRDGQGIEKDIQKAVNLFTLAAEQGNSFAAFTLGKLYLSGDAGLPIDPPFALKWLTFSAELGNQFAQYRLGKLLLQGEEVPKDTETAIRWLTAVAEQGNQYAQYALGKLYLLGKEVPKDKSNATKWFQLAADQGSEYAQYFLEHMDDWLGQPPAAAVISLLHHLANIFQEQSQPPSDGIRVAVDRKLLRKIKAKKIAQGHKADDHEPEMKL</sequence>
<dbReference type="InterPro" id="IPR011990">
    <property type="entry name" value="TPR-like_helical_dom_sf"/>
</dbReference>
<dbReference type="Pfam" id="PF18555">
    <property type="entry name" value="MobL"/>
    <property type="match status" value="1"/>
</dbReference>
<dbReference type="InterPro" id="IPR041073">
    <property type="entry name" value="MobL"/>
</dbReference>
<gene>
    <name evidence="2" type="primary">mobL</name>
    <name evidence="2" type="ORF">L0P79_05890</name>
</gene>
<proteinExistence type="predicted"/>
<protein>
    <submittedName>
        <fullName evidence="2">Relaxase MobL</fullName>
    </submittedName>
</protein>
<dbReference type="EMBL" id="JAKNJB010000008">
    <property type="protein sequence ID" value="MCG4526608.1"/>
    <property type="molecule type" value="Genomic_DNA"/>
</dbReference>
<dbReference type="InterPro" id="IPR048102">
    <property type="entry name" value="MobP3"/>
</dbReference>
<feature type="region of interest" description="Disordered" evidence="1">
    <location>
        <begin position="382"/>
        <end position="429"/>
    </location>
</feature>
<dbReference type="SMART" id="SM00671">
    <property type="entry name" value="SEL1"/>
    <property type="match status" value="11"/>
</dbReference>
<dbReference type="Pfam" id="PF08238">
    <property type="entry name" value="Sel1"/>
    <property type="match status" value="11"/>
</dbReference>
<dbReference type="PANTHER" id="PTHR43628">
    <property type="entry name" value="ACTIVATOR OF C KINASE PROTEIN 1-RELATED"/>
    <property type="match status" value="1"/>
</dbReference>
<dbReference type="Proteomes" id="UP001200313">
    <property type="component" value="Unassembled WGS sequence"/>
</dbReference>